<dbReference type="Gene3D" id="1.10.260.40">
    <property type="entry name" value="lambda repressor-like DNA-binding domains"/>
    <property type="match status" value="1"/>
</dbReference>
<dbReference type="InterPro" id="IPR001387">
    <property type="entry name" value="Cro/C1-type_HTH"/>
</dbReference>
<dbReference type="Pfam" id="PF01381">
    <property type="entry name" value="HTH_3"/>
    <property type="match status" value="1"/>
</dbReference>
<keyword evidence="1" id="KW-0238">DNA-binding</keyword>
<gene>
    <name evidence="3" type="ORF">KEG57_36160</name>
</gene>
<dbReference type="PANTHER" id="PTHR46797">
    <property type="entry name" value="HTH-TYPE TRANSCRIPTIONAL REGULATOR"/>
    <property type="match status" value="1"/>
</dbReference>
<dbReference type="SMART" id="SM00530">
    <property type="entry name" value="HTH_XRE"/>
    <property type="match status" value="1"/>
</dbReference>
<accession>A0A9X4AVR7</accession>
<reference evidence="3 4" key="1">
    <citation type="submission" date="2021-04" db="EMBL/GenBank/DDBJ databases">
        <title>Genome analysis of Polyangium sp.</title>
        <authorList>
            <person name="Li Y."/>
            <person name="Wang J."/>
        </authorList>
    </citation>
    <scope>NUCLEOTIDE SEQUENCE [LARGE SCALE GENOMIC DNA]</scope>
    <source>
        <strain evidence="3 4">SDU14</strain>
    </source>
</reference>
<dbReference type="InterPro" id="IPR010982">
    <property type="entry name" value="Lambda_DNA-bd_dom_sf"/>
</dbReference>
<keyword evidence="4" id="KW-1185">Reference proteome</keyword>
<evidence type="ECO:0000259" key="2">
    <source>
        <dbReference type="PROSITE" id="PS50943"/>
    </source>
</evidence>
<dbReference type="PROSITE" id="PS50943">
    <property type="entry name" value="HTH_CROC1"/>
    <property type="match status" value="1"/>
</dbReference>
<sequence>MPRRATPDPLAIKLGARIRDLRLKKNMSLDQLSAASGVTKGHLSSVEHGRTVINVSTADKIARGLGMKLETLVRFPGESPRRARGAHRG</sequence>
<dbReference type="Proteomes" id="UP001151081">
    <property type="component" value="Unassembled WGS sequence"/>
</dbReference>
<evidence type="ECO:0000313" key="3">
    <source>
        <dbReference type="EMBL" id="MDC3985971.1"/>
    </source>
</evidence>
<proteinExistence type="predicted"/>
<feature type="domain" description="HTH cro/C1-type" evidence="2">
    <location>
        <begin position="18"/>
        <end position="72"/>
    </location>
</feature>
<dbReference type="AlphaFoldDB" id="A0A9X4AVR7"/>
<evidence type="ECO:0000256" key="1">
    <source>
        <dbReference type="ARBA" id="ARBA00023125"/>
    </source>
</evidence>
<dbReference type="GO" id="GO:0005829">
    <property type="term" value="C:cytosol"/>
    <property type="evidence" value="ECO:0007669"/>
    <property type="project" value="TreeGrafter"/>
</dbReference>
<organism evidence="3 4">
    <name type="scientific">Polyangium jinanense</name>
    <dbReference type="NCBI Taxonomy" id="2829994"/>
    <lineage>
        <taxon>Bacteria</taxon>
        <taxon>Pseudomonadati</taxon>
        <taxon>Myxococcota</taxon>
        <taxon>Polyangia</taxon>
        <taxon>Polyangiales</taxon>
        <taxon>Polyangiaceae</taxon>
        <taxon>Polyangium</taxon>
    </lineage>
</organism>
<dbReference type="GO" id="GO:0003700">
    <property type="term" value="F:DNA-binding transcription factor activity"/>
    <property type="evidence" value="ECO:0007669"/>
    <property type="project" value="TreeGrafter"/>
</dbReference>
<dbReference type="SUPFAM" id="SSF47413">
    <property type="entry name" value="lambda repressor-like DNA-binding domains"/>
    <property type="match status" value="1"/>
</dbReference>
<dbReference type="RefSeq" id="WP_272459339.1">
    <property type="nucleotide sequence ID" value="NZ_JAGTJJ010000033.1"/>
</dbReference>
<dbReference type="InterPro" id="IPR050807">
    <property type="entry name" value="TransReg_Diox_bact_type"/>
</dbReference>
<name>A0A9X4AVR7_9BACT</name>
<dbReference type="CDD" id="cd00093">
    <property type="entry name" value="HTH_XRE"/>
    <property type="match status" value="1"/>
</dbReference>
<dbReference type="PANTHER" id="PTHR46797:SF1">
    <property type="entry name" value="METHYLPHOSPHONATE SYNTHASE"/>
    <property type="match status" value="1"/>
</dbReference>
<comment type="caution">
    <text evidence="3">The sequence shown here is derived from an EMBL/GenBank/DDBJ whole genome shotgun (WGS) entry which is preliminary data.</text>
</comment>
<evidence type="ECO:0000313" key="4">
    <source>
        <dbReference type="Proteomes" id="UP001151081"/>
    </source>
</evidence>
<protein>
    <submittedName>
        <fullName evidence="3">Helix-turn-helix transcriptional regulator</fullName>
    </submittedName>
</protein>
<dbReference type="GO" id="GO:0003677">
    <property type="term" value="F:DNA binding"/>
    <property type="evidence" value="ECO:0007669"/>
    <property type="project" value="UniProtKB-KW"/>
</dbReference>
<dbReference type="EMBL" id="JAGTJJ010000033">
    <property type="protein sequence ID" value="MDC3985971.1"/>
    <property type="molecule type" value="Genomic_DNA"/>
</dbReference>